<feature type="region of interest" description="Disordered" evidence="1">
    <location>
        <begin position="588"/>
        <end position="769"/>
    </location>
</feature>
<evidence type="ECO:0000313" key="2">
    <source>
        <dbReference type="EMBL" id="KEQ82139.1"/>
    </source>
</evidence>
<feature type="compositionally biased region" description="Acidic residues" evidence="1">
    <location>
        <begin position="610"/>
        <end position="628"/>
    </location>
</feature>
<dbReference type="AlphaFoldDB" id="A0A074XEM3"/>
<dbReference type="HOGENOM" id="CLU_014084_0_0_1"/>
<feature type="region of interest" description="Disordered" evidence="1">
    <location>
        <begin position="301"/>
        <end position="396"/>
    </location>
</feature>
<dbReference type="OrthoDB" id="2011769at2759"/>
<feature type="compositionally biased region" description="Polar residues" evidence="1">
    <location>
        <begin position="324"/>
        <end position="333"/>
    </location>
</feature>
<feature type="region of interest" description="Disordered" evidence="1">
    <location>
        <begin position="255"/>
        <end position="284"/>
    </location>
</feature>
<keyword evidence="3" id="KW-1185">Reference proteome</keyword>
<dbReference type="Proteomes" id="UP000030706">
    <property type="component" value="Unassembled WGS sequence"/>
</dbReference>
<proteinExistence type="predicted"/>
<evidence type="ECO:0000256" key="1">
    <source>
        <dbReference type="SAM" id="MobiDB-lite"/>
    </source>
</evidence>
<sequence length="859" mass="96000">MSTGRWGRGLADEAFVALLFSQVFWNEPVTQRRQFNSTATALAASSYILQKNESRNDGDETPKTAASVMNCRAVPLTLDMAHMAPLQRSTSAMGHIDSELLAEGDEPPERKERALVDSPRLDAAFIKSLPPAFTRRESLLTRQLHSPEPEYPHEDEHQRARAIVRGMSAWSNHSVASTAELTSDNDLTSPGTRESTPSPPLPPTLIRESIPTLEKSPHKEPVIVGDRQNKPEKSVEAELGRPRCITFACGGKKPISNHATSESEQDKKPAPVSAPAEPPKRKTCITFACPSKPAVQTTPIKEKTKAISLAPAQAPKMRIVSPGPKSSRTQTSPKHFPRNHRGSDSTVKNDSPKSLRKTPSLPVRRRKYSMDNDDVPGEERRFHEFGPSEEENEQWLEESGCYRQRLTVNDTLYKENIIRQIGEEVEEEAIEEDEELDDEELEEDEDEDEDDEDVEDLDIEEAVSDDAVSDAGFQTDDEDGFAVSDSDEDGSDNEWWAPRGRSTAATSMEHVEHIRPTRRRTNSDSSLGSAHGENKTASAPYGMVKRKSRAVKINRPQTPDLPDSTDFVCGTLDEDRPLEQAYIMSLERRKAAKHKAKPQDIDPTFPTSDPDMDEEDDDDEDEDVEESDQPLFMHGKIEMNEDMGHRGRHHSKIAPKKKSISPPQQRLRSPPPPKHRVHRSPPPSAKRLRSPAPIKRTAHKSPPPRKLFGQSPRRLRSPPPPPRRPTSPPPSLRSSVEGVSAISFTPRATLARRPQPTHTASLPRVESQVKIGKNAMATSPDEHDDPLSGMRTARGAIDIVKGLEKKRQRRKEKLYQKHCQKGGKDRERKPKPGKGAERMREVGLELAAYKGKKQHVLSY</sequence>
<feature type="region of interest" description="Disordered" evidence="1">
    <location>
        <begin position="799"/>
        <end position="840"/>
    </location>
</feature>
<protein>
    <submittedName>
        <fullName evidence="2">Uncharacterized protein</fullName>
    </submittedName>
</protein>
<feature type="compositionally biased region" description="Basic and acidic residues" evidence="1">
    <location>
        <begin position="377"/>
        <end position="386"/>
    </location>
</feature>
<feature type="compositionally biased region" description="Basic and acidic residues" evidence="1">
    <location>
        <begin position="215"/>
        <end position="237"/>
    </location>
</feature>
<feature type="compositionally biased region" description="Acidic residues" evidence="1">
    <location>
        <begin position="423"/>
        <end position="468"/>
    </location>
</feature>
<feature type="compositionally biased region" description="Basic and acidic residues" evidence="1">
    <location>
        <begin position="822"/>
        <end position="840"/>
    </location>
</feature>
<feature type="compositionally biased region" description="Acidic residues" evidence="1">
    <location>
        <begin position="387"/>
        <end position="396"/>
    </location>
</feature>
<feature type="compositionally biased region" description="Basic residues" evidence="1">
    <location>
        <begin position="646"/>
        <end position="659"/>
    </location>
</feature>
<feature type="compositionally biased region" description="Pro residues" evidence="1">
    <location>
        <begin position="717"/>
        <end position="731"/>
    </location>
</feature>
<dbReference type="Pfam" id="PF10446">
    <property type="entry name" value="DUF2457"/>
    <property type="match status" value="1"/>
</dbReference>
<feature type="compositionally biased region" description="Polar residues" evidence="1">
    <location>
        <begin position="178"/>
        <end position="194"/>
    </location>
</feature>
<reference evidence="2 3" key="1">
    <citation type="journal article" date="2014" name="BMC Genomics">
        <title>Genome sequencing of four Aureobasidium pullulans varieties: biotechnological potential, stress tolerance, and description of new species.</title>
        <authorList>
            <person name="Gostin Ar C."/>
            <person name="Ohm R.A."/>
            <person name="Kogej T."/>
            <person name="Sonjak S."/>
            <person name="Turk M."/>
            <person name="Zajc J."/>
            <person name="Zalar P."/>
            <person name="Grube M."/>
            <person name="Sun H."/>
            <person name="Han J."/>
            <person name="Sharma A."/>
            <person name="Chiniquy J."/>
            <person name="Ngan C.Y."/>
            <person name="Lipzen A."/>
            <person name="Barry K."/>
            <person name="Grigoriev I.V."/>
            <person name="Gunde-Cimerman N."/>
        </authorList>
    </citation>
    <scope>NUCLEOTIDE SEQUENCE [LARGE SCALE GENOMIC DNA]</scope>
    <source>
        <strain evidence="2 3">EXF-150</strain>
    </source>
</reference>
<dbReference type="RefSeq" id="XP_029758326.1">
    <property type="nucleotide sequence ID" value="XM_029908645.1"/>
</dbReference>
<dbReference type="InterPro" id="IPR018853">
    <property type="entry name" value="DUF2457"/>
</dbReference>
<feature type="region of interest" description="Disordered" evidence="1">
    <location>
        <begin position="423"/>
        <end position="546"/>
    </location>
</feature>
<dbReference type="EMBL" id="KL584988">
    <property type="protein sequence ID" value="KEQ82139.1"/>
    <property type="molecule type" value="Genomic_DNA"/>
</dbReference>
<accession>A0A074XEM3</accession>
<dbReference type="STRING" id="1043002.A0A074XEM3"/>
<organism evidence="2 3">
    <name type="scientific">Aureobasidium pullulans EXF-150</name>
    <dbReference type="NCBI Taxonomy" id="1043002"/>
    <lineage>
        <taxon>Eukaryota</taxon>
        <taxon>Fungi</taxon>
        <taxon>Dikarya</taxon>
        <taxon>Ascomycota</taxon>
        <taxon>Pezizomycotina</taxon>
        <taxon>Dothideomycetes</taxon>
        <taxon>Dothideomycetidae</taxon>
        <taxon>Dothideales</taxon>
        <taxon>Saccotheciaceae</taxon>
        <taxon>Aureobasidium</taxon>
    </lineage>
</organism>
<feature type="compositionally biased region" description="Basic and acidic residues" evidence="1">
    <location>
        <begin position="635"/>
        <end position="645"/>
    </location>
</feature>
<feature type="region of interest" description="Disordered" evidence="1">
    <location>
        <begin position="178"/>
        <end position="237"/>
    </location>
</feature>
<feature type="compositionally biased region" description="Basic residues" evidence="1">
    <location>
        <begin position="804"/>
        <end position="821"/>
    </location>
</feature>
<dbReference type="GeneID" id="40750951"/>
<feature type="compositionally biased region" description="Acidic residues" evidence="1">
    <location>
        <begin position="475"/>
        <end position="492"/>
    </location>
</feature>
<name>A0A074XEM3_AURPU</name>
<evidence type="ECO:0000313" key="3">
    <source>
        <dbReference type="Proteomes" id="UP000030706"/>
    </source>
</evidence>
<gene>
    <name evidence="2" type="ORF">M438DRAFT_376176</name>
</gene>